<dbReference type="AlphaFoldDB" id="A0A2S5A1H5"/>
<organism evidence="2 3">
    <name type="scientific">Solitalea longa</name>
    <dbReference type="NCBI Taxonomy" id="2079460"/>
    <lineage>
        <taxon>Bacteria</taxon>
        <taxon>Pseudomonadati</taxon>
        <taxon>Bacteroidota</taxon>
        <taxon>Sphingobacteriia</taxon>
        <taxon>Sphingobacteriales</taxon>
        <taxon>Sphingobacteriaceae</taxon>
        <taxon>Solitalea</taxon>
    </lineage>
</organism>
<dbReference type="InterPro" id="IPR057253">
    <property type="entry name" value="CoiA-like_N"/>
</dbReference>
<sequence>MGNVTYCHAIRADGVRIDIESVNQENRFQEFYCIDCGNELIPKLGSVNAHHFAHKSDVHCSGETYLHKLGKLVFRETYLKCLQEGLPFYLERYRLIHCNRYEFYRSSDCDKHGVDTIDLTQYFKNIVVESRDGSLVPDLMLLDDKGNKVYIEIAVTHQSSEQKIEFGNRIIEYVIKTEADLSLIKDCYVSYPFDFNFYSPEWIHQKDKIKRYNFKDIIEGESPGSCNCSIQLPVFFISRKYSTPYIKELSLQRIESLIKYNTALYYKILDLSPSCRDPYDLFAKQVVKAFDLGIDFKNCFLCRYHSRESNRMVFCNVSQETGGSVFLSKDCVKFEPDEIMYQRYR</sequence>
<feature type="domain" description="Competence protein CoiA-like N-terminal" evidence="1">
    <location>
        <begin position="23"/>
        <end position="61"/>
    </location>
</feature>
<evidence type="ECO:0000259" key="1">
    <source>
        <dbReference type="Pfam" id="PF25164"/>
    </source>
</evidence>
<protein>
    <recommendedName>
        <fullName evidence="1">Competence protein CoiA-like N-terminal domain-containing protein</fullName>
    </recommendedName>
</protein>
<proteinExistence type="predicted"/>
<evidence type="ECO:0000313" key="2">
    <source>
        <dbReference type="EMBL" id="POY36448.1"/>
    </source>
</evidence>
<reference evidence="2 3" key="1">
    <citation type="submission" date="2018-01" db="EMBL/GenBank/DDBJ databases">
        <authorList>
            <person name="Gaut B.S."/>
            <person name="Morton B.R."/>
            <person name="Clegg M.T."/>
            <person name="Duvall M.R."/>
        </authorList>
    </citation>
    <scope>NUCLEOTIDE SEQUENCE [LARGE SCALE GENOMIC DNA]</scope>
    <source>
        <strain evidence="2 3">HR-AV</strain>
    </source>
</reference>
<dbReference type="Pfam" id="PF25164">
    <property type="entry name" value="CoiA_N"/>
    <property type="match status" value="1"/>
</dbReference>
<accession>A0A2S5A1H5</accession>
<comment type="caution">
    <text evidence="2">The sequence shown here is derived from an EMBL/GenBank/DDBJ whole genome shotgun (WGS) entry which is preliminary data.</text>
</comment>
<dbReference type="RefSeq" id="WP_103789365.1">
    <property type="nucleotide sequence ID" value="NZ_PQVF01000007.1"/>
</dbReference>
<dbReference type="OrthoDB" id="4212451at2"/>
<name>A0A2S5A1H5_9SPHI</name>
<gene>
    <name evidence="2" type="ORF">C3K47_11945</name>
</gene>
<keyword evidence="3" id="KW-1185">Reference proteome</keyword>
<evidence type="ECO:0000313" key="3">
    <source>
        <dbReference type="Proteomes" id="UP000236893"/>
    </source>
</evidence>
<dbReference type="EMBL" id="PQVF01000007">
    <property type="protein sequence ID" value="POY36448.1"/>
    <property type="molecule type" value="Genomic_DNA"/>
</dbReference>
<dbReference type="Proteomes" id="UP000236893">
    <property type="component" value="Unassembled WGS sequence"/>
</dbReference>